<name>A0ABT7N5A9_9BURK</name>
<feature type="transmembrane region" description="Helical" evidence="1">
    <location>
        <begin position="15"/>
        <end position="36"/>
    </location>
</feature>
<feature type="transmembrane region" description="Helical" evidence="1">
    <location>
        <begin position="56"/>
        <end position="77"/>
    </location>
</feature>
<sequence length="86" mass="8833">MASNDKREAPSTGRLLVQGVSQAVGFFVGALLGRYLGLALGCDAFAPGSGYSSTAIIGIALIGLGGGAGLQAARIWYTRRYGDPRE</sequence>
<keyword evidence="1" id="KW-0812">Transmembrane</keyword>
<dbReference type="EMBL" id="JASZYV010000001">
    <property type="protein sequence ID" value="MDM0043136.1"/>
    <property type="molecule type" value="Genomic_DNA"/>
</dbReference>
<reference evidence="2" key="1">
    <citation type="submission" date="2023-06" db="EMBL/GenBank/DDBJ databases">
        <authorList>
            <person name="Jiang Y."/>
            <person name="Liu Q."/>
        </authorList>
    </citation>
    <scope>NUCLEOTIDE SEQUENCE</scope>
    <source>
        <strain evidence="2">CGMCC 1.12089</strain>
    </source>
</reference>
<protein>
    <submittedName>
        <fullName evidence="2">Uncharacterized protein</fullName>
    </submittedName>
</protein>
<dbReference type="Proteomes" id="UP001174908">
    <property type="component" value="Unassembled WGS sequence"/>
</dbReference>
<accession>A0ABT7N5A9</accession>
<organism evidence="2 3">
    <name type="scientific">Variovorax dokdonensis</name>
    <dbReference type="NCBI Taxonomy" id="344883"/>
    <lineage>
        <taxon>Bacteria</taxon>
        <taxon>Pseudomonadati</taxon>
        <taxon>Pseudomonadota</taxon>
        <taxon>Betaproteobacteria</taxon>
        <taxon>Burkholderiales</taxon>
        <taxon>Comamonadaceae</taxon>
        <taxon>Variovorax</taxon>
    </lineage>
</organism>
<evidence type="ECO:0000313" key="2">
    <source>
        <dbReference type="EMBL" id="MDM0043136.1"/>
    </source>
</evidence>
<comment type="caution">
    <text evidence="2">The sequence shown here is derived from an EMBL/GenBank/DDBJ whole genome shotgun (WGS) entry which is preliminary data.</text>
</comment>
<proteinExistence type="predicted"/>
<keyword evidence="1" id="KW-0472">Membrane</keyword>
<evidence type="ECO:0000313" key="3">
    <source>
        <dbReference type="Proteomes" id="UP001174908"/>
    </source>
</evidence>
<dbReference type="RefSeq" id="WP_286658259.1">
    <property type="nucleotide sequence ID" value="NZ_JASZYV010000001.1"/>
</dbReference>
<gene>
    <name evidence="2" type="ORF">QTH91_01455</name>
</gene>
<evidence type="ECO:0000256" key="1">
    <source>
        <dbReference type="SAM" id="Phobius"/>
    </source>
</evidence>
<keyword evidence="1" id="KW-1133">Transmembrane helix</keyword>
<keyword evidence="3" id="KW-1185">Reference proteome</keyword>